<keyword evidence="2" id="KW-1185">Reference proteome</keyword>
<accession>A0A9N9B7I1</accession>
<gene>
    <name evidence="1" type="ORF">PBRASI_LOCUS5445</name>
</gene>
<dbReference type="SUPFAM" id="SSF46689">
    <property type="entry name" value="Homeodomain-like"/>
    <property type="match status" value="1"/>
</dbReference>
<dbReference type="OrthoDB" id="2402233at2759"/>
<reference evidence="1" key="1">
    <citation type="submission" date="2021-06" db="EMBL/GenBank/DDBJ databases">
        <authorList>
            <person name="Kallberg Y."/>
            <person name="Tangrot J."/>
            <person name="Rosling A."/>
        </authorList>
    </citation>
    <scope>NUCLEOTIDE SEQUENCE</scope>
    <source>
        <strain evidence="1">BR232B</strain>
    </source>
</reference>
<protein>
    <submittedName>
        <fullName evidence="1">4703_t:CDS:1</fullName>
    </submittedName>
</protein>
<organism evidence="1 2">
    <name type="scientific">Paraglomus brasilianum</name>
    <dbReference type="NCBI Taxonomy" id="144538"/>
    <lineage>
        <taxon>Eukaryota</taxon>
        <taxon>Fungi</taxon>
        <taxon>Fungi incertae sedis</taxon>
        <taxon>Mucoromycota</taxon>
        <taxon>Glomeromycotina</taxon>
        <taxon>Glomeromycetes</taxon>
        <taxon>Paraglomerales</taxon>
        <taxon>Paraglomeraceae</taxon>
        <taxon>Paraglomus</taxon>
    </lineage>
</organism>
<dbReference type="EMBL" id="CAJVPI010000636">
    <property type="protein sequence ID" value="CAG8558106.1"/>
    <property type="molecule type" value="Genomic_DNA"/>
</dbReference>
<proteinExistence type="predicted"/>
<dbReference type="InterPro" id="IPR009057">
    <property type="entry name" value="Homeodomain-like_sf"/>
</dbReference>
<evidence type="ECO:0000313" key="2">
    <source>
        <dbReference type="Proteomes" id="UP000789739"/>
    </source>
</evidence>
<dbReference type="Proteomes" id="UP000789739">
    <property type="component" value="Unassembled WGS sequence"/>
</dbReference>
<dbReference type="AlphaFoldDB" id="A0A9N9B7I1"/>
<sequence>MSQIKQRNLISALQKREICLLKKDISKPKNADLARQFGISPGQVTDILKESVKWLAIDPNSYQAKLKKARPSTVTNIEEQENIQHLINSLSVDAPLTATEYITVDDKDANDEMVTDDEIISLFLPAEEEEDNDGEIAQCPLF</sequence>
<evidence type="ECO:0000313" key="1">
    <source>
        <dbReference type="EMBL" id="CAG8558106.1"/>
    </source>
</evidence>
<comment type="caution">
    <text evidence="1">The sequence shown here is derived from an EMBL/GenBank/DDBJ whole genome shotgun (WGS) entry which is preliminary data.</text>
</comment>
<dbReference type="Gene3D" id="1.10.10.60">
    <property type="entry name" value="Homeodomain-like"/>
    <property type="match status" value="1"/>
</dbReference>
<name>A0A9N9B7I1_9GLOM</name>